<dbReference type="InterPro" id="IPR002172">
    <property type="entry name" value="LDrepeatLR_classA_rpt"/>
</dbReference>
<evidence type="ECO:0000256" key="1">
    <source>
        <dbReference type="ARBA" id="ARBA00004167"/>
    </source>
</evidence>
<dbReference type="SMART" id="SM00192">
    <property type="entry name" value="LDLa"/>
    <property type="match status" value="2"/>
</dbReference>
<dbReference type="Pfam" id="PF00057">
    <property type="entry name" value="Ldl_recept_a"/>
    <property type="match status" value="2"/>
</dbReference>
<dbReference type="EMBL" id="OB660372">
    <property type="protein sequence ID" value="CAD7224450.1"/>
    <property type="molecule type" value="Genomic_DNA"/>
</dbReference>
<keyword evidence="6" id="KW-0472">Membrane</keyword>
<dbReference type="InterPro" id="IPR023415">
    <property type="entry name" value="LDLR_class-A_CS"/>
</dbReference>
<evidence type="ECO:0000313" key="12">
    <source>
        <dbReference type="EMBL" id="CAD7224450.1"/>
    </source>
</evidence>
<evidence type="ECO:0000256" key="7">
    <source>
        <dbReference type="ARBA" id="ARBA00023157"/>
    </source>
</evidence>
<dbReference type="PROSITE" id="PS50068">
    <property type="entry name" value="LDLRA_2"/>
    <property type="match status" value="2"/>
</dbReference>
<evidence type="ECO:0000256" key="11">
    <source>
        <dbReference type="SAM" id="MobiDB-lite"/>
    </source>
</evidence>
<keyword evidence="2" id="KW-0812">Transmembrane</keyword>
<comment type="caution">
    <text evidence="10">Lacks conserved residue(s) required for the propagation of feature annotation.</text>
</comment>
<dbReference type="CDD" id="cd00112">
    <property type="entry name" value="LDLa"/>
    <property type="match status" value="2"/>
</dbReference>
<keyword evidence="5" id="KW-1133">Transmembrane helix</keyword>
<evidence type="ECO:0000256" key="5">
    <source>
        <dbReference type="ARBA" id="ARBA00022989"/>
    </source>
</evidence>
<dbReference type="SUPFAM" id="SSF57424">
    <property type="entry name" value="LDL receptor-like module"/>
    <property type="match status" value="2"/>
</dbReference>
<reference evidence="12" key="1">
    <citation type="submission" date="2020-11" db="EMBL/GenBank/DDBJ databases">
        <authorList>
            <person name="Tran Van P."/>
        </authorList>
    </citation>
    <scope>NUCLEOTIDE SEQUENCE</scope>
</reference>
<gene>
    <name evidence="12" type="ORF">CTOB1V02_LOCUS2408</name>
</gene>
<dbReference type="PRINTS" id="PR00261">
    <property type="entry name" value="LDLRECEPTOR"/>
</dbReference>
<accession>A0A7R8W8V7</accession>
<comment type="subcellular location">
    <subcellularLocation>
        <location evidence="1">Membrane</location>
        <topology evidence="1">Single-pass membrane protein</topology>
    </subcellularLocation>
</comment>
<evidence type="ECO:0000256" key="8">
    <source>
        <dbReference type="ARBA" id="ARBA00023170"/>
    </source>
</evidence>
<keyword evidence="3" id="KW-0732">Signal</keyword>
<evidence type="ECO:0000256" key="2">
    <source>
        <dbReference type="ARBA" id="ARBA00022692"/>
    </source>
</evidence>
<evidence type="ECO:0000256" key="3">
    <source>
        <dbReference type="ARBA" id="ARBA00022729"/>
    </source>
</evidence>
<sequence length="155" mass="17244">MAAATEENLLFPIPTLELNVCNPGEFACVDGSDCIPMRWRCDGDSQCRDDSDEVDCQNVACLGNDFKCDTGSCIPRRFVCDGAPDCDDGSDESRCKVRKQPPLQKPRTPTSAGKEVLPLSNNELRRRQGETQRQTVYQSYANTRHQIQATADPDR</sequence>
<keyword evidence="8" id="KW-0675">Receptor</keyword>
<dbReference type="GO" id="GO:0005886">
    <property type="term" value="C:plasma membrane"/>
    <property type="evidence" value="ECO:0007669"/>
    <property type="project" value="TreeGrafter"/>
</dbReference>
<dbReference type="FunFam" id="4.10.400.10:FF:000002">
    <property type="entry name" value="Low-density lipoprotein receptor-related protein 1"/>
    <property type="match status" value="1"/>
</dbReference>
<feature type="disulfide bond" evidence="10">
    <location>
        <begin position="41"/>
        <end position="56"/>
    </location>
</feature>
<dbReference type="InterPro" id="IPR051221">
    <property type="entry name" value="LDLR-related"/>
</dbReference>
<feature type="disulfide bond" evidence="10">
    <location>
        <begin position="61"/>
        <end position="73"/>
    </location>
</feature>
<evidence type="ECO:0000256" key="9">
    <source>
        <dbReference type="ARBA" id="ARBA00023180"/>
    </source>
</evidence>
<protein>
    <submittedName>
        <fullName evidence="12">Uncharacterized protein</fullName>
    </submittedName>
</protein>
<proteinExistence type="predicted"/>
<dbReference type="GO" id="GO:0043235">
    <property type="term" value="C:receptor complex"/>
    <property type="evidence" value="ECO:0007669"/>
    <property type="project" value="TreeGrafter"/>
</dbReference>
<feature type="disulfide bond" evidence="10">
    <location>
        <begin position="80"/>
        <end position="95"/>
    </location>
</feature>
<keyword evidence="9" id="KW-0325">Glycoprotein</keyword>
<dbReference type="InterPro" id="IPR036055">
    <property type="entry name" value="LDL_receptor-like_sf"/>
</dbReference>
<keyword evidence="7 10" id="KW-1015">Disulfide bond</keyword>
<evidence type="ECO:0000256" key="4">
    <source>
        <dbReference type="ARBA" id="ARBA00022737"/>
    </source>
</evidence>
<feature type="disulfide bond" evidence="10">
    <location>
        <begin position="68"/>
        <end position="86"/>
    </location>
</feature>
<name>A0A7R8W8V7_9CRUS</name>
<organism evidence="12">
    <name type="scientific">Cyprideis torosa</name>
    <dbReference type="NCBI Taxonomy" id="163714"/>
    <lineage>
        <taxon>Eukaryota</taxon>
        <taxon>Metazoa</taxon>
        <taxon>Ecdysozoa</taxon>
        <taxon>Arthropoda</taxon>
        <taxon>Crustacea</taxon>
        <taxon>Oligostraca</taxon>
        <taxon>Ostracoda</taxon>
        <taxon>Podocopa</taxon>
        <taxon>Podocopida</taxon>
        <taxon>Cytherocopina</taxon>
        <taxon>Cytheroidea</taxon>
        <taxon>Cytherideidae</taxon>
        <taxon>Cyprideis</taxon>
    </lineage>
</organism>
<dbReference type="AlphaFoldDB" id="A0A7R8W8V7"/>
<dbReference type="OrthoDB" id="10005216at2759"/>
<dbReference type="Gene3D" id="4.10.400.10">
    <property type="entry name" value="Low-density Lipoprotein Receptor"/>
    <property type="match status" value="2"/>
</dbReference>
<feature type="region of interest" description="Disordered" evidence="11">
    <location>
        <begin position="85"/>
        <end position="133"/>
    </location>
</feature>
<keyword evidence="4" id="KW-0677">Repeat</keyword>
<dbReference type="PANTHER" id="PTHR22722">
    <property type="entry name" value="LOW-DENSITY LIPOPROTEIN RECEPTOR-RELATED PROTEIN 2-RELATED"/>
    <property type="match status" value="1"/>
</dbReference>
<evidence type="ECO:0000256" key="6">
    <source>
        <dbReference type="ARBA" id="ARBA00023136"/>
    </source>
</evidence>
<dbReference type="PROSITE" id="PS01209">
    <property type="entry name" value="LDLRA_1"/>
    <property type="match status" value="1"/>
</dbReference>
<evidence type="ECO:0000256" key="10">
    <source>
        <dbReference type="PROSITE-ProRule" id="PRU00124"/>
    </source>
</evidence>